<organism evidence="15 16">
    <name type="scientific">Muraenolepis orangiensis</name>
    <name type="common">Patagonian moray cod</name>
    <dbReference type="NCBI Taxonomy" id="630683"/>
    <lineage>
        <taxon>Eukaryota</taxon>
        <taxon>Metazoa</taxon>
        <taxon>Chordata</taxon>
        <taxon>Craniata</taxon>
        <taxon>Vertebrata</taxon>
        <taxon>Euteleostomi</taxon>
        <taxon>Actinopterygii</taxon>
        <taxon>Neopterygii</taxon>
        <taxon>Teleostei</taxon>
        <taxon>Neoteleostei</taxon>
        <taxon>Acanthomorphata</taxon>
        <taxon>Zeiogadaria</taxon>
        <taxon>Gadariae</taxon>
        <taxon>Gadiformes</taxon>
        <taxon>Muraenolepidoidei</taxon>
        <taxon>Muraenolepididae</taxon>
        <taxon>Muraenolepis</taxon>
    </lineage>
</organism>
<dbReference type="GO" id="GO:0016262">
    <property type="term" value="F:protein N-acetylglucosaminyltransferase activity"/>
    <property type="evidence" value="ECO:0007669"/>
    <property type="project" value="TreeGrafter"/>
</dbReference>
<keyword evidence="5" id="KW-0808">Transferase</keyword>
<dbReference type="Proteomes" id="UP001148018">
    <property type="component" value="Unassembled WGS sequence"/>
</dbReference>
<comment type="pathway">
    <text evidence="2">Protein modification; protein glycosylation.</text>
</comment>
<comment type="subcellular location">
    <subcellularLocation>
        <location evidence="1 13">Golgi apparatus membrane</location>
        <topology evidence="1 13">Single-pass type II membrane protein</topology>
    </subcellularLocation>
</comment>
<dbReference type="OrthoDB" id="5957813at2759"/>
<evidence type="ECO:0000256" key="4">
    <source>
        <dbReference type="ARBA" id="ARBA00022676"/>
    </source>
</evidence>
<evidence type="ECO:0000256" key="5">
    <source>
        <dbReference type="ARBA" id="ARBA00022679"/>
    </source>
</evidence>
<protein>
    <recommendedName>
        <fullName evidence="13">Hexosyltransferase</fullName>
        <ecNumber evidence="13">2.4.1.-</ecNumber>
    </recommendedName>
</protein>
<evidence type="ECO:0000256" key="13">
    <source>
        <dbReference type="RuleBase" id="RU363063"/>
    </source>
</evidence>
<evidence type="ECO:0000313" key="15">
    <source>
        <dbReference type="EMBL" id="KAJ3591440.1"/>
    </source>
</evidence>
<proteinExistence type="inferred from homology"/>
<feature type="region of interest" description="Disordered" evidence="14">
    <location>
        <begin position="50"/>
        <end position="74"/>
    </location>
</feature>
<evidence type="ECO:0000313" key="16">
    <source>
        <dbReference type="Proteomes" id="UP001148018"/>
    </source>
</evidence>
<accession>A0A9Q0DQP1</accession>
<keyword evidence="16" id="KW-1185">Reference proteome</keyword>
<keyword evidence="10" id="KW-0443">Lipid metabolism</keyword>
<feature type="compositionally biased region" description="Pro residues" evidence="14">
    <location>
        <begin position="56"/>
        <end position="74"/>
    </location>
</feature>
<dbReference type="GO" id="GO:0006493">
    <property type="term" value="P:protein O-linked glycosylation"/>
    <property type="evidence" value="ECO:0007669"/>
    <property type="project" value="TreeGrafter"/>
</dbReference>
<dbReference type="GO" id="GO:0030311">
    <property type="term" value="P:poly-N-acetyllactosamine biosynthetic process"/>
    <property type="evidence" value="ECO:0007669"/>
    <property type="project" value="TreeGrafter"/>
</dbReference>
<evidence type="ECO:0000256" key="3">
    <source>
        <dbReference type="ARBA" id="ARBA00008661"/>
    </source>
</evidence>
<evidence type="ECO:0000256" key="11">
    <source>
        <dbReference type="ARBA" id="ARBA00023136"/>
    </source>
</evidence>
<evidence type="ECO:0000256" key="6">
    <source>
        <dbReference type="ARBA" id="ARBA00022692"/>
    </source>
</evidence>
<evidence type="ECO:0000256" key="12">
    <source>
        <dbReference type="ARBA" id="ARBA00023180"/>
    </source>
</evidence>
<gene>
    <name evidence="15" type="ORF">NHX12_009385</name>
</gene>
<evidence type="ECO:0000256" key="8">
    <source>
        <dbReference type="ARBA" id="ARBA00022989"/>
    </source>
</evidence>
<dbReference type="AlphaFoldDB" id="A0A9Q0DQP1"/>
<evidence type="ECO:0000256" key="9">
    <source>
        <dbReference type="ARBA" id="ARBA00023034"/>
    </source>
</evidence>
<keyword evidence="12" id="KW-0325">Glycoprotein</keyword>
<dbReference type="Gene3D" id="3.90.550.50">
    <property type="match status" value="1"/>
</dbReference>
<dbReference type="InterPro" id="IPR002659">
    <property type="entry name" value="Glyco_trans_31"/>
</dbReference>
<keyword evidence="4 13" id="KW-0328">Glycosyltransferase</keyword>
<evidence type="ECO:0000256" key="14">
    <source>
        <dbReference type="SAM" id="MobiDB-lite"/>
    </source>
</evidence>
<keyword evidence="9 13" id="KW-0333">Golgi apparatus</keyword>
<dbReference type="PANTHER" id="PTHR11214">
    <property type="entry name" value="BETA-1,3-N-ACETYLGLUCOSAMINYLTRANSFERASE"/>
    <property type="match status" value="1"/>
</dbReference>
<keyword evidence="7" id="KW-0735">Signal-anchor</keyword>
<sequence length="432" mass="48958">MSLCPHLCSGPKKRIQTQVAMGVLCSTILLFVYSNWQMDEAHRIPAVQGHLRTSSPEPPEGPVPKPRASPAVPVTPPLPLVLNVTVSEHFRKFFPLNGAYWSRLLHYTLRQHDQLNGTTAPEKWSECREANRELLKTNMHDFDAYPDMHKDFLRGLHCQGPPLLIDQPQKCTSDSDGTFLLLAIKSAPSNFEQRQAVRETWGREAVYQGGLRVHTLFLLGSTSDEHPHLQPLLMFEALHYRDVLQWDFHESLFNLTLKMHTFIKWSCSNCPAASFVFSGDDDVFVNTPAMVDYLRALTPAAAAEVYVGEIISVARPMRELNNKYYVPLSFYENVYPPYAGGGGFLMSGALMGRLSQMSALVPLYPIDDVYVGMCMQALGISPKMHRGFQTFDVAPYEREYVCRHKQLLLIHRRTPRNIKLLWKGINSPLLTC</sequence>
<keyword evidence="8" id="KW-1133">Transmembrane helix</keyword>
<evidence type="ECO:0000256" key="2">
    <source>
        <dbReference type="ARBA" id="ARBA00004922"/>
    </source>
</evidence>
<name>A0A9Q0DQP1_9TELE</name>
<dbReference type="EC" id="2.4.1.-" evidence="13"/>
<dbReference type="GO" id="GO:0006629">
    <property type="term" value="P:lipid metabolic process"/>
    <property type="evidence" value="ECO:0007669"/>
    <property type="project" value="UniProtKB-KW"/>
</dbReference>
<evidence type="ECO:0000256" key="7">
    <source>
        <dbReference type="ARBA" id="ARBA00022968"/>
    </source>
</evidence>
<dbReference type="PANTHER" id="PTHR11214:SF87">
    <property type="entry name" value="UDP-GLCNAC:BETAGAL BETA-1,3-N-ACETYLGLUCOSAMINYLTRANSFERASE 8"/>
    <property type="match status" value="1"/>
</dbReference>
<evidence type="ECO:0000256" key="1">
    <source>
        <dbReference type="ARBA" id="ARBA00004323"/>
    </source>
</evidence>
<comment type="similarity">
    <text evidence="3 13">Belongs to the glycosyltransferase 31 family.</text>
</comment>
<keyword evidence="11" id="KW-0472">Membrane</keyword>
<comment type="caution">
    <text evidence="15">The sequence shown here is derived from an EMBL/GenBank/DDBJ whole genome shotgun (WGS) entry which is preliminary data.</text>
</comment>
<dbReference type="FunFam" id="3.90.550.50:FF:000001">
    <property type="entry name" value="Hexosyltransferase"/>
    <property type="match status" value="1"/>
</dbReference>
<dbReference type="GO" id="GO:0000139">
    <property type="term" value="C:Golgi membrane"/>
    <property type="evidence" value="ECO:0007669"/>
    <property type="project" value="UniProtKB-SubCell"/>
</dbReference>
<dbReference type="Pfam" id="PF01762">
    <property type="entry name" value="Galactosyl_T"/>
    <property type="match status" value="1"/>
</dbReference>
<keyword evidence="6" id="KW-0812">Transmembrane</keyword>
<reference evidence="15" key="1">
    <citation type="submission" date="2022-07" db="EMBL/GenBank/DDBJ databases">
        <title>Chromosome-level genome of Muraenolepis orangiensis.</title>
        <authorList>
            <person name="Kim J."/>
        </authorList>
    </citation>
    <scope>NUCLEOTIDE SEQUENCE</scope>
    <source>
        <strain evidence="15">KU_S4_2022</strain>
        <tissue evidence="15">Muscle</tissue>
    </source>
</reference>
<evidence type="ECO:0000256" key="10">
    <source>
        <dbReference type="ARBA" id="ARBA00023098"/>
    </source>
</evidence>
<dbReference type="EMBL" id="JANIIK010000114">
    <property type="protein sequence ID" value="KAJ3591440.1"/>
    <property type="molecule type" value="Genomic_DNA"/>
</dbReference>